<accession>A0A4T1ZV75</accession>
<name>A0A4T1ZV75_9PSED</name>
<comment type="caution">
    <text evidence="1">The sequence shown here is derived from an EMBL/GenBank/DDBJ whole genome shotgun (WGS) entry which is preliminary data.</text>
</comment>
<organism evidence="1 2">
    <name type="scientific">Pseudomonas leptonychotis</name>
    <dbReference type="NCBI Taxonomy" id="2448482"/>
    <lineage>
        <taxon>Bacteria</taxon>
        <taxon>Pseudomonadati</taxon>
        <taxon>Pseudomonadota</taxon>
        <taxon>Gammaproteobacteria</taxon>
        <taxon>Pseudomonadales</taxon>
        <taxon>Pseudomonadaceae</taxon>
        <taxon>Pseudomonas</taxon>
    </lineage>
</organism>
<evidence type="ECO:0000313" key="1">
    <source>
        <dbReference type="EMBL" id="TIH08057.1"/>
    </source>
</evidence>
<sequence length="59" mass="6468">MELRGIALGFGSRGDKGWQGGALEVEVGAESMWLWTQRKPVIGYYRFLTLSGSYKSLGG</sequence>
<gene>
    <name evidence="1" type="ORF">D8779_11040</name>
</gene>
<dbReference type="Proteomes" id="UP000307541">
    <property type="component" value="Unassembled WGS sequence"/>
</dbReference>
<proteinExistence type="predicted"/>
<keyword evidence="2" id="KW-1185">Reference proteome</keyword>
<evidence type="ECO:0000313" key="2">
    <source>
        <dbReference type="Proteomes" id="UP000307541"/>
    </source>
</evidence>
<dbReference type="AlphaFoldDB" id="A0A4T1ZV75"/>
<protein>
    <submittedName>
        <fullName evidence="1">Uncharacterized protein</fullName>
    </submittedName>
</protein>
<dbReference type="EMBL" id="RFLV01000002">
    <property type="protein sequence ID" value="TIH08057.1"/>
    <property type="molecule type" value="Genomic_DNA"/>
</dbReference>
<reference evidence="1 2" key="1">
    <citation type="submission" date="2018-10" db="EMBL/GenBank/DDBJ databases">
        <title>Pseudomonas leptonychotis sp. nov., isolated from Weddell seals in Antarctica.</title>
        <authorList>
            <person name="Novakova D."/>
            <person name="Svec P."/>
            <person name="Kralova S."/>
            <person name="Kristofova L."/>
            <person name="Zeman M."/>
            <person name="Pantucek R."/>
            <person name="Maslanova I."/>
            <person name="Sedlacek I."/>
        </authorList>
    </citation>
    <scope>NUCLEOTIDE SEQUENCE [LARGE SCALE GENOMIC DNA]</scope>
    <source>
        <strain evidence="1 2">CCM 8849</strain>
    </source>
</reference>